<feature type="domain" description="Lipid/polyisoprenoid-binding YceI-like" evidence="2">
    <location>
        <begin position="22"/>
        <end position="188"/>
    </location>
</feature>
<feature type="chain" id="PRO_5012591058" evidence="1">
    <location>
        <begin position="20"/>
        <end position="190"/>
    </location>
</feature>
<dbReference type="PANTHER" id="PTHR34406">
    <property type="entry name" value="PROTEIN YCEI"/>
    <property type="match status" value="1"/>
</dbReference>
<keyword evidence="1" id="KW-0732">Signal</keyword>
<evidence type="ECO:0000256" key="1">
    <source>
        <dbReference type="SAM" id="SignalP"/>
    </source>
</evidence>
<feature type="signal peptide" evidence="1">
    <location>
        <begin position="1"/>
        <end position="19"/>
    </location>
</feature>
<dbReference type="STRING" id="536979.SAMN04488055_5389"/>
<proteinExistence type="predicted"/>
<dbReference type="Proteomes" id="UP000185003">
    <property type="component" value="Unassembled WGS sequence"/>
</dbReference>
<accession>A0A1N6K9P6</accession>
<evidence type="ECO:0000259" key="2">
    <source>
        <dbReference type="SMART" id="SM00867"/>
    </source>
</evidence>
<name>A0A1N6K9P6_9BACT</name>
<dbReference type="OrthoDB" id="9811006at2"/>
<dbReference type="RefSeq" id="WP_074242622.1">
    <property type="nucleotide sequence ID" value="NZ_FSRA01000002.1"/>
</dbReference>
<reference evidence="3 4" key="1">
    <citation type="submission" date="2016-11" db="EMBL/GenBank/DDBJ databases">
        <authorList>
            <person name="Jaros S."/>
            <person name="Januszkiewicz K."/>
            <person name="Wedrychowicz H."/>
        </authorList>
    </citation>
    <scope>NUCLEOTIDE SEQUENCE [LARGE SCALE GENOMIC DNA]</scope>
    <source>
        <strain evidence="3 4">DSM 24787</strain>
    </source>
</reference>
<keyword evidence="4" id="KW-1185">Reference proteome</keyword>
<dbReference type="Gene3D" id="2.40.128.110">
    <property type="entry name" value="Lipid/polyisoprenoid-binding, YceI-like"/>
    <property type="match status" value="1"/>
</dbReference>
<dbReference type="Pfam" id="PF04264">
    <property type="entry name" value="YceI"/>
    <property type="match status" value="1"/>
</dbReference>
<sequence length="190" mass="20673">MKKITLFIFLLAASATSFAQSAWKVDKAHAQLKFDVQHMGLSTVSGSFTDFDATITSDKPDFSDAKFELTAQATSINTGVGQRDDHLRSPDFFDVATNPTVSFKSTSLQKVSEGKYKVTGDLTLHGVTKPVTLDLWYRGTANSPMTKKPVAGFRVTGSIKRSDFNFGSKFPAAALSEEVTITADGEFNKQ</sequence>
<organism evidence="3 4">
    <name type="scientific">Chitinophaga niabensis</name>
    <dbReference type="NCBI Taxonomy" id="536979"/>
    <lineage>
        <taxon>Bacteria</taxon>
        <taxon>Pseudomonadati</taxon>
        <taxon>Bacteroidota</taxon>
        <taxon>Chitinophagia</taxon>
        <taxon>Chitinophagales</taxon>
        <taxon>Chitinophagaceae</taxon>
        <taxon>Chitinophaga</taxon>
    </lineage>
</organism>
<dbReference type="SMART" id="SM00867">
    <property type="entry name" value="YceI"/>
    <property type="match status" value="1"/>
</dbReference>
<dbReference type="InterPro" id="IPR036761">
    <property type="entry name" value="TTHA0802/YceI-like_sf"/>
</dbReference>
<dbReference type="SUPFAM" id="SSF101874">
    <property type="entry name" value="YceI-like"/>
    <property type="match status" value="1"/>
</dbReference>
<dbReference type="PANTHER" id="PTHR34406:SF1">
    <property type="entry name" value="PROTEIN YCEI"/>
    <property type="match status" value="1"/>
</dbReference>
<evidence type="ECO:0000313" key="3">
    <source>
        <dbReference type="EMBL" id="SIO53309.1"/>
    </source>
</evidence>
<dbReference type="InterPro" id="IPR007372">
    <property type="entry name" value="Lipid/polyisoprenoid-bd_YceI"/>
</dbReference>
<gene>
    <name evidence="3" type="ORF">SAMN04488055_5389</name>
</gene>
<dbReference type="AlphaFoldDB" id="A0A1N6K9P6"/>
<protein>
    <submittedName>
        <fullName evidence="3">Polyisoprenoid-binding protein YceI</fullName>
    </submittedName>
</protein>
<evidence type="ECO:0000313" key="4">
    <source>
        <dbReference type="Proteomes" id="UP000185003"/>
    </source>
</evidence>
<dbReference type="EMBL" id="FSRA01000002">
    <property type="protein sequence ID" value="SIO53309.1"/>
    <property type="molecule type" value="Genomic_DNA"/>
</dbReference>